<feature type="region of interest" description="Disordered" evidence="1">
    <location>
        <begin position="69"/>
        <end position="131"/>
    </location>
</feature>
<organism evidence="2 3">
    <name type="scientific">Dendrobium nobile</name>
    <name type="common">Orchid</name>
    <dbReference type="NCBI Taxonomy" id="94219"/>
    <lineage>
        <taxon>Eukaryota</taxon>
        <taxon>Viridiplantae</taxon>
        <taxon>Streptophyta</taxon>
        <taxon>Embryophyta</taxon>
        <taxon>Tracheophyta</taxon>
        <taxon>Spermatophyta</taxon>
        <taxon>Magnoliopsida</taxon>
        <taxon>Liliopsida</taxon>
        <taxon>Asparagales</taxon>
        <taxon>Orchidaceae</taxon>
        <taxon>Epidendroideae</taxon>
        <taxon>Malaxideae</taxon>
        <taxon>Dendrobiinae</taxon>
        <taxon>Dendrobium</taxon>
    </lineage>
</organism>
<feature type="compositionally biased region" description="Pro residues" evidence="1">
    <location>
        <begin position="102"/>
        <end position="113"/>
    </location>
</feature>
<dbReference type="Proteomes" id="UP000829196">
    <property type="component" value="Unassembled WGS sequence"/>
</dbReference>
<keyword evidence="3" id="KW-1185">Reference proteome</keyword>
<protein>
    <submittedName>
        <fullName evidence="2">Uncharacterized protein</fullName>
    </submittedName>
</protein>
<comment type="caution">
    <text evidence="2">The sequence shown here is derived from an EMBL/GenBank/DDBJ whole genome shotgun (WGS) entry which is preliminary data.</text>
</comment>
<reference evidence="2" key="1">
    <citation type="journal article" date="2022" name="Front. Genet.">
        <title>Chromosome-Scale Assembly of the Dendrobium nobile Genome Provides Insights Into the Molecular Mechanism of the Biosynthesis of the Medicinal Active Ingredient of Dendrobium.</title>
        <authorList>
            <person name="Xu Q."/>
            <person name="Niu S.-C."/>
            <person name="Li K.-L."/>
            <person name="Zheng P.-J."/>
            <person name="Zhang X.-J."/>
            <person name="Jia Y."/>
            <person name="Liu Y."/>
            <person name="Niu Y.-X."/>
            <person name="Yu L.-H."/>
            <person name="Chen D.-F."/>
            <person name="Zhang G.-Q."/>
        </authorList>
    </citation>
    <scope>NUCLEOTIDE SEQUENCE</scope>
    <source>
        <tissue evidence="2">Leaf</tissue>
    </source>
</reference>
<dbReference type="EMBL" id="JAGYWB010000017">
    <property type="protein sequence ID" value="KAI0495203.1"/>
    <property type="molecule type" value="Genomic_DNA"/>
</dbReference>
<name>A0A8T3AGB0_DENNO</name>
<evidence type="ECO:0000313" key="2">
    <source>
        <dbReference type="EMBL" id="KAI0495203.1"/>
    </source>
</evidence>
<feature type="compositionally biased region" description="Basic and acidic residues" evidence="1">
    <location>
        <begin position="91"/>
        <end position="101"/>
    </location>
</feature>
<accession>A0A8T3AGB0</accession>
<evidence type="ECO:0000313" key="3">
    <source>
        <dbReference type="Proteomes" id="UP000829196"/>
    </source>
</evidence>
<evidence type="ECO:0000256" key="1">
    <source>
        <dbReference type="SAM" id="MobiDB-lite"/>
    </source>
</evidence>
<proteinExistence type="predicted"/>
<sequence length="131" mass="14862">MSLNQGPEALLEGSNCNLSYQTVSNFNELILESIGSTRRIQRAQDHQIPTSLRPPNVQRMVHDRRAQYRPSIQTTPYSPMISHLFTSYATPEKKEEKEEAPPRPPPELFPPPEDAGTLLDFRETSGICRTL</sequence>
<gene>
    <name evidence="2" type="ORF">KFK09_025353</name>
</gene>
<dbReference type="AlphaFoldDB" id="A0A8T3AGB0"/>